<keyword evidence="9" id="KW-0614">Plasmid</keyword>
<comment type="subcellular location">
    <subcellularLocation>
        <location evidence="1">Cytoplasm</location>
    </subcellularLocation>
</comment>
<name>A0AAX1KDS3_LACPN</name>
<evidence type="ECO:0000256" key="4">
    <source>
        <dbReference type="ARBA" id="ARBA00022597"/>
    </source>
</evidence>
<evidence type="ECO:0000256" key="5">
    <source>
        <dbReference type="ARBA" id="ARBA00022679"/>
    </source>
</evidence>
<dbReference type="PROSITE" id="PS51101">
    <property type="entry name" value="PTS_EIIB_TYPE_4"/>
    <property type="match status" value="1"/>
</dbReference>
<sequence length="161" mass="17873">MTIVGTRIDNRLLHGMVATNWAPRSGATRVMVVDDHVASDSMLKESMKMGRPAGMAVSIITEETALKNFGNHKYDHQKVYIVAQTPEFFLKLQEQGEDIGQLVLGGTLTPVDDTNYIKVSKRAYIAPDQVVTYHKLLKNGSDILVKYTPNDAEVKLADILK</sequence>
<dbReference type="AlphaFoldDB" id="A0AAX1KDS3"/>
<dbReference type="Gene3D" id="3.40.35.10">
    <property type="entry name" value="Phosphotransferase system, sorbose subfamily IIB component"/>
    <property type="match status" value="1"/>
</dbReference>
<accession>A0AAX1KDS3</accession>
<evidence type="ECO:0000256" key="6">
    <source>
        <dbReference type="ARBA" id="ARBA00022683"/>
    </source>
</evidence>
<evidence type="ECO:0000259" key="8">
    <source>
        <dbReference type="PROSITE" id="PS51101"/>
    </source>
</evidence>
<keyword evidence="7" id="KW-0418">Kinase</keyword>
<dbReference type="SUPFAM" id="SSF52728">
    <property type="entry name" value="PTS IIb component"/>
    <property type="match status" value="1"/>
</dbReference>
<dbReference type="GO" id="GO:0008982">
    <property type="term" value="F:protein-N(PI)-phosphohistidine-sugar phosphotransferase activity"/>
    <property type="evidence" value="ECO:0007669"/>
    <property type="project" value="InterPro"/>
</dbReference>
<reference evidence="9 10" key="1">
    <citation type="submission" date="2020-12" db="EMBL/GenBank/DDBJ databases">
        <title>Whole genome sequencing of Lactobacillus plantarum PC518.</title>
        <authorList>
            <person name="Guo Q."/>
        </authorList>
    </citation>
    <scope>NUCLEOTIDE SEQUENCE [LARGE SCALE GENOMIC DNA]</scope>
    <source>
        <strain evidence="9 10">PC518</strain>
        <plasmid evidence="9 10">unnamed4</plasmid>
    </source>
</reference>
<protein>
    <submittedName>
        <fullName evidence="9">PTS sugar transporter subunit IIB</fullName>
    </submittedName>
</protein>
<keyword evidence="6" id="KW-0598">Phosphotransferase system</keyword>
<keyword evidence="3" id="KW-0963">Cytoplasm</keyword>
<gene>
    <name evidence="9" type="ORF">JH395_15995</name>
</gene>
<proteinExistence type="predicted"/>
<dbReference type="RefSeq" id="WP_198073625.1">
    <property type="nucleotide sequence ID" value="NZ_CP065806.1"/>
</dbReference>
<dbReference type="InterPro" id="IPR004720">
    <property type="entry name" value="PTS_IIB_sorbose-sp"/>
</dbReference>
<dbReference type="GO" id="GO:0016301">
    <property type="term" value="F:kinase activity"/>
    <property type="evidence" value="ECO:0007669"/>
    <property type="project" value="UniProtKB-KW"/>
</dbReference>
<evidence type="ECO:0000256" key="2">
    <source>
        <dbReference type="ARBA" id="ARBA00022448"/>
    </source>
</evidence>
<evidence type="ECO:0000256" key="7">
    <source>
        <dbReference type="ARBA" id="ARBA00022777"/>
    </source>
</evidence>
<evidence type="ECO:0000256" key="3">
    <source>
        <dbReference type="ARBA" id="ARBA00022490"/>
    </source>
</evidence>
<dbReference type="GO" id="GO:0005737">
    <property type="term" value="C:cytoplasm"/>
    <property type="evidence" value="ECO:0007669"/>
    <property type="project" value="UniProtKB-SubCell"/>
</dbReference>
<keyword evidence="5" id="KW-0808">Transferase</keyword>
<dbReference type="EMBL" id="CP066821">
    <property type="protein sequence ID" value="QQM62630.1"/>
    <property type="molecule type" value="Genomic_DNA"/>
</dbReference>
<dbReference type="Proteomes" id="UP000595466">
    <property type="component" value="Plasmid unnamed4"/>
</dbReference>
<keyword evidence="4 9" id="KW-0762">Sugar transport</keyword>
<dbReference type="Pfam" id="PF03830">
    <property type="entry name" value="PTSIIB_sorb"/>
    <property type="match status" value="1"/>
</dbReference>
<feature type="domain" description="PTS EIIB type-4" evidence="8">
    <location>
        <begin position="1"/>
        <end position="161"/>
    </location>
</feature>
<organism evidence="9 10">
    <name type="scientific">Lactiplantibacillus plantarum</name>
    <name type="common">Lactobacillus plantarum</name>
    <dbReference type="NCBI Taxonomy" id="1590"/>
    <lineage>
        <taxon>Bacteria</taxon>
        <taxon>Bacillati</taxon>
        <taxon>Bacillota</taxon>
        <taxon>Bacilli</taxon>
        <taxon>Lactobacillales</taxon>
        <taxon>Lactobacillaceae</taxon>
        <taxon>Lactiplantibacillus</taxon>
    </lineage>
</organism>
<dbReference type="GO" id="GO:0009401">
    <property type="term" value="P:phosphoenolpyruvate-dependent sugar phosphotransferase system"/>
    <property type="evidence" value="ECO:0007669"/>
    <property type="project" value="UniProtKB-KW"/>
</dbReference>
<evidence type="ECO:0000256" key="1">
    <source>
        <dbReference type="ARBA" id="ARBA00004496"/>
    </source>
</evidence>
<dbReference type="InterPro" id="IPR036667">
    <property type="entry name" value="PTS_IIB_sorbose-sp_sf"/>
</dbReference>
<evidence type="ECO:0000313" key="9">
    <source>
        <dbReference type="EMBL" id="QQM62630.1"/>
    </source>
</evidence>
<keyword evidence="2" id="KW-0813">Transport</keyword>
<geneLocation type="plasmid" evidence="9 10">
    <name>unnamed4</name>
</geneLocation>
<evidence type="ECO:0000313" key="10">
    <source>
        <dbReference type="Proteomes" id="UP000595466"/>
    </source>
</evidence>